<dbReference type="EMBL" id="CP011371">
    <property type="protein sequence ID" value="AKJ28843.1"/>
    <property type="molecule type" value="Genomic_DNA"/>
</dbReference>
<evidence type="ECO:0000313" key="1">
    <source>
        <dbReference type="EMBL" id="AKJ28843.1"/>
    </source>
</evidence>
<dbReference type="Proteomes" id="UP000035352">
    <property type="component" value="Chromosome"/>
</dbReference>
<accession>A0A0G3BLI7</accession>
<reference evidence="1 2" key="1">
    <citation type="submission" date="2015-05" db="EMBL/GenBank/DDBJ databases">
        <authorList>
            <person name="Tang B."/>
            <person name="Yu Y."/>
        </authorList>
    </citation>
    <scope>NUCLEOTIDE SEQUENCE [LARGE SCALE GENOMIC DNA]</scope>
    <source>
        <strain evidence="1 2">DSM 7029</strain>
    </source>
</reference>
<proteinExistence type="predicted"/>
<dbReference type="RefSeq" id="WP_238947825.1">
    <property type="nucleotide sequence ID" value="NZ_CP011371.1"/>
</dbReference>
<name>A0A0G3BLI7_9BURK</name>
<sequence length="101" mass="11134">MGAGLYRQRPTENELAAVGLTWADVADQFEVEVWPDNWPAAVVFSSLQTQWRVGPGGPYGLDYSAIPDVLRMSSVPRSQWPEVFEAVQVMEAAALGAMHKK</sequence>
<protein>
    <recommendedName>
        <fullName evidence="3">DUF1799 domain-containing protein</fullName>
    </recommendedName>
</protein>
<evidence type="ECO:0000313" key="2">
    <source>
        <dbReference type="Proteomes" id="UP000035352"/>
    </source>
</evidence>
<dbReference type="STRING" id="413882.AAW51_2152"/>
<keyword evidence="2" id="KW-1185">Reference proteome</keyword>
<gene>
    <name evidence="1" type="ORF">AAW51_2152</name>
</gene>
<organism evidence="1 2">
    <name type="scientific">Caldimonas brevitalea</name>
    <dbReference type="NCBI Taxonomy" id="413882"/>
    <lineage>
        <taxon>Bacteria</taxon>
        <taxon>Pseudomonadati</taxon>
        <taxon>Pseudomonadota</taxon>
        <taxon>Betaproteobacteria</taxon>
        <taxon>Burkholderiales</taxon>
        <taxon>Sphaerotilaceae</taxon>
        <taxon>Caldimonas</taxon>
    </lineage>
</organism>
<dbReference type="KEGG" id="pbh:AAW51_2152"/>
<dbReference type="InterPro" id="IPR014915">
    <property type="entry name" value="Phage_TLS_TfmB"/>
</dbReference>
<dbReference type="Pfam" id="PF08809">
    <property type="entry name" value="DUF1799"/>
    <property type="match status" value="1"/>
</dbReference>
<evidence type="ECO:0008006" key="3">
    <source>
        <dbReference type="Google" id="ProtNLM"/>
    </source>
</evidence>
<dbReference type="AlphaFoldDB" id="A0A0G3BLI7"/>